<reference evidence="1 2" key="1">
    <citation type="submission" date="2019-07" db="EMBL/GenBank/DDBJ databases">
        <title>Rapid identification of Enteric Bacteria from Whole Genome Sequences (WGS) using Average Nucleotide Identity (ANI).</title>
        <authorList>
            <person name="Lane C."/>
        </authorList>
    </citation>
    <scope>NUCLEOTIDE SEQUENCE [LARGE SCALE GENOMIC DNA]</scope>
    <source>
        <strain evidence="1 2">2016D-0084</strain>
    </source>
</reference>
<dbReference type="Pfam" id="PF11144">
    <property type="entry name" value="DUF2920"/>
    <property type="match status" value="1"/>
</dbReference>
<dbReference type="Proteomes" id="UP000321629">
    <property type="component" value="Unassembled WGS sequence"/>
</dbReference>
<name>A0A5C7DR04_9BACT</name>
<evidence type="ECO:0000313" key="2">
    <source>
        <dbReference type="Proteomes" id="UP000321629"/>
    </source>
</evidence>
<dbReference type="SUPFAM" id="SSF53474">
    <property type="entry name" value="alpha/beta-Hydrolases"/>
    <property type="match status" value="1"/>
</dbReference>
<gene>
    <name evidence="1" type="ORF">FPD38_05985</name>
</gene>
<dbReference type="RefSeq" id="WP_147555824.1">
    <property type="nucleotide sequence ID" value="NZ_VOWJ01000030.1"/>
</dbReference>
<proteinExistence type="predicted"/>
<dbReference type="InterPro" id="IPR029058">
    <property type="entry name" value="AB_hydrolase_fold"/>
</dbReference>
<dbReference type="EMBL" id="VOWJ01000030">
    <property type="protein sequence ID" value="TXE87105.1"/>
    <property type="molecule type" value="Genomic_DNA"/>
</dbReference>
<accession>A0A5C7DR04</accession>
<evidence type="ECO:0000313" key="1">
    <source>
        <dbReference type="EMBL" id="TXE87105.1"/>
    </source>
</evidence>
<sequence length="306" mass="36272">QKLNTFEEFYPAMDYLNKKITDMKNNLEFDKDYYLDLSTTIQPTKNEYQNFGIMQAMDIINAILYIKANLPFKIMSWDIKTILVGSSHGGYLANLCAKIAPWNIDYIVDNSSYVCFKKIWRVIGFGKEIDYIKYPCFATFHFFNNIKLCCFDKTHWTTNKQSPYYFSNARRMIRDILVEEHLKTQSFYPKPKYIFYHSKFDIEIAPFEDKEELFSILKKLSFDVDLIKIISEKDIDGKFIKNLEHGMGMSIKTLIKKHLNEILKEPLQDKSCKKEISYKCDDLTYTFKEEDDKILLDIQKTNNDNQ</sequence>
<feature type="non-terminal residue" evidence="1">
    <location>
        <position position="1"/>
    </location>
</feature>
<dbReference type="InterPro" id="IPR022605">
    <property type="entry name" value="DUF2920"/>
</dbReference>
<protein>
    <submittedName>
        <fullName evidence="1">DUF2920 family protein</fullName>
    </submittedName>
</protein>
<dbReference type="AlphaFoldDB" id="A0A5C7DR04"/>
<organism evidence="1 2">
    <name type="scientific">Campylobacter volucris</name>
    <dbReference type="NCBI Taxonomy" id="1031542"/>
    <lineage>
        <taxon>Bacteria</taxon>
        <taxon>Pseudomonadati</taxon>
        <taxon>Campylobacterota</taxon>
        <taxon>Epsilonproteobacteria</taxon>
        <taxon>Campylobacterales</taxon>
        <taxon>Campylobacteraceae</taxon>
        <taxon>Campylobacter</taxon>
    </lineage>
</organism>
<comment type="caution">
    <text evidence="1">The sequence shown here is derived from an EMBL/GenBank/DDBJ whole genome shotgun (WGS) entry which is preliminary data.</text>
</comment>